<evidence type="ECO:0000256" key="1">
    <source>
        <dbReference type="SAM" id="MobiDB-lite"/>
    </source>
</evidence>
<comment type="caution">
    <text evidence="2">The sequence shown here is derived from an EMBL/GenBank/DDBJ whole genome shotgun (WGS) entry which is preliminary data.</text>
</comment>
<dbReference type="Proteomes" id="UP000696931">
    <property type="component" value="Unassembled WGS sequence"/>
</dbReference>
<dbReference type="AlphaFoldDB" id="A0A933SC80"/>
<feature type="region of interest" description="Disordered" evidence="1">
    <location>
        <begin position="369"/>
        <end position="392"/>
    </location>
</feature>
<evidence type="ECO:0000313" key="3">
    <source>
        <dbReference type="Proteomes" id="UP000696931"/>
    </source>
</evidence>
<sequence>MITGAIRRRLARAFVVRSLDVTAYSNRALDECGGFPEGDLFPFVFPAIALAARSRTGDVPREHALAASRAMLDSARETVRRTIGEPSTLRAGVRQGVYVGWLALAHGVYREASGDGRYDDERRALCAVLRDELDEAGGGPLDSFPGIRWPFDTVPPLVALAVSDRIDGTCDAAWRIERHHAWVLEHAMDDATGLPSSLVGDRPPFARSAPRGCDLSLRFGMLRLLAPELARTWYGRYTRAFWCERGWLAGFREYPKGSSKGGADPDSGPIVAEVGMAASAFGLAATRTMGDRLRYGRLAMQLAAWDAVWRLAGLVAGERLRAYRPMGDTMRIDPEYVTGFLFGDACLFLTLSWPEAESEYALTGVEVNAEDPSSRARAPGPTRASVAAPMPG</sequence>
<name>A0A933SC80_UNCEI</name>
<reference evidence="2" key="1">
    <citation type="submission" date="2020-07" db="EMBL/GenBank/DDBJ databases">
        <title>Huge and variable diversity of episymbiotic CPR bacteria and DPANN archaea in groundwater ecosystems.</title>
        <authorList>
            <person name="He C.Y."/>
            <person name="Keren R."/>
            <person name="Whittaker M."/>
            <person name="Farag I.F."/>
            <person name="Doudna J."/>
            <person name="Cate J.H.D."/>
            <person name="Banfield J.F."/>
        </authorList>
    </citation>
    <scope>NUCLEOTIDE SEQUENCE</scope>
    <source>
        <strain evidence="2">NC_groundwater_1813_Pr3_B-0.1um_71_17</strain>
    </source>
</reference>
<gene>
    <name evidence="2" type="ORF">HZA61_04625</name>
</gene>
<organism evidence="2 3">
    <name type="scientific">Eiseniibacteriota bacterium</name>
    <dbReference type="NCBI Taxonomy" id="2212470"/>
    <lineage>
        <taxon>Bacteria</taxon>
        <taxon>Candidatus Eiseniibacteriota</taxon>
    </lineage>
</organism>
<dbReference type="EMBL" id="JACRIW010000034">
    <property type="protein sequence ID" value="MBI5168756.1"/>
    <property type="molecule type" value="Genomic_DNA"/>
</dbReference>
<protein>
    <submittedName>
        <fullName evidence="2">Uncharacterized protein</fullName>
    </submittedName>
</protein>
<proteinExistence type="predicted"/>
<evidence type="ECO:0000313" key="2">
    <source>
        <dbReference type="EMBL" id="MBI5168756.1"/>
    </source>
</evidence>
<accession>A0A933SC80</accession>